<evidence type="ECO:0000256" key="6">
    <source>
        <dbReference type="PIRSR" id="PIRSR000106-2"/>
    </source>
</evidence>
<dbReference type="GO" id="GO:0004470">
    <property type="term" value="F:malic enzyme activity"/>
    <property type="evidence" value="ECO:0007669"/>
    <property type="project" value="InterPro"/>
</dbReference>
<dbReference type="PROSITE" id="PS00331">
    <property type="entry name" value="MALIC_ENZYMES"/>
    <property type="match status" value="1"/>
</dbReference>
<sequence length="637" mass="71075">MMIARAARFGKRRAAVAALGRRGLRTTGSLREHRDPATRDDSFQEEIEYVAWEEAGHRLLENPIYNKSTAFDEEERKALGLRGLLPPHIETLEQQLDRAYASYSVKTTDLEKHIMLRQLQDTNEVMFYALLSRHISEMMPIIYTPTVGQAAIQFSQIWRRPRGIFISYPLRAQMRDMFKNLIARGHTGAPVDVDTRLRVNTIVVTDGSRILGLGDLGANGQSIPIGKASLYTAIGGIPGPETLPVFLDVGTDNEAILNQPSYIGWRSKRLRGKEYFDFVDQFVSCVKEFFPGALLQWEDFDIQSASPILKKYRNELCTFNDDIQGTATIVLATLLSACQQTQSPLKNRNIVMVGSGSAGCGIAEMIKMAMMQEGLTEEEAKKQIFMVDRYGVVHSGQEGLLPFQQELAQDQERLADWEGGKDGNFSLVDTIKNAKPSVMIGVTGMPGLFNEEVVSAISETCDRPIIFPLSNPTERAEGKPADIMAWSNNRAVVATGTMFEPTEVVVSKTKYTQTTKRFVHSMANNSWIFPAVGLACKVVGATRVTDGMLMGAARALAECSPGRDGDQDAPLLPPHEELKTVTRYIAVRVCQEAIREGKTTRNDEDDDGDRLLDVVERTFWTPRYKRVEIDSSMWTRT</sequence>
<evidence type="ECO:0000259" key="9">
    <source>
        <dbReference type="SMART" id="SM00919"/>
    </source>
</evidence>
<dbReference type="InterPro" id="IPR015884">
    <property type="entry name" value="Malic_enzyme_CS"/>
</dbReference>
<evidence type="ECO:0000256" key="4">
    <source>
        <dbReference type="ARBA" id="ARBA00023027"/>
    </source>
</evidence>
<dbReference type="Pfam" id="PF03949">
    <property type="entry name" value="Malic_M"/>
    <property type="match status" value="1"/>
</dbReference>
<dbReference type="InParanoid" id="A0A2R5GIX3"/>
<dbReference type="SUPFAM" id="SSF53223">
    <property type="entry name" value="Aminoacid dehydrogenase-like, N-terminal domain"/>
    <property type="match status" value="1"/>
</dbReference>
<evidence type="ECO:0000256" key="7">
    <source>
        <dbReference type="PIRSR" id="PIRSR000106-3"/>
    </source>
</evidence>
<dbReference type="SMART" id="SM01274">
    <property type="entry name" value="malic"/>
    <property type="match status" value="1"/>
</dbReference>
<feature type="active site" description="Proton acceptor" evidence="5">
    <location>
        <position position="227"/>
    </location>
</feature>
<dbReference type="SMART" id="SM00919">
    <property type="entry name" value="Malic_M"/>
    <property type="match status" value="1"/>
</dbReference>
<feature type="binding site" evidence="7">
    <location>
        <position position="299"/>
    </location>
    <ligand>
        <name>a divalent metal cation</name>
        <dbReference type="ChEBI" id="CHEBI:60240"/>
    </ligand>
</feature>
<accession>A0A2R5GIX3</accession>
<dbReference type="GO" id="GO:0051287">
    <property type="term" value="F:NAD binding"/>
    <property type="evidence" value="ECO:0007669"/>
    <property type="project" value="InterPro"/>
</dbReference>
<dbReference type="AlphaFoldDB" id="A0A2R5GIX3"/>
<feature type="binding site" evidence="6">
    <location>
        <position position="471"/>
    </location>
    <ligand>
        <name>(S)-malate</name>
        <dbReference type="ChEBI" id="CHEBI:15589"/>
    </ligand>
</feature>
<gene>
    <name evidence="11" type="ORF">FCC1311_070622</name>
</gene>
<dbReference type="SUPFAM" id="SSF51735">
    <property type="entry name" value="NAD(P)-binding Rossmann-fold domains"/>
    <property type="match status" value="1"/>
</dbReference>
<dbReference type="Gene3D" id="3.40.50.10380">
    <property type="entry name" value="Malic enzyme, N-terminal domain"/>
    <property type="match status" value="1"/>
</dbReference>
<dbReference type="Gene3D" id="3.40.50.720">
    <property type="entry name" value="NAD(P)-binding Rossmann-like Domain"/>
    <property type="match status" value="1"/>
</dbReference>
<dbReference type="InterPro" id="IPR001891">
    <property type="entry name" value="Malic_OxRdtase"/>
</dbReference>
<keyword evidence="8" id="KW-0560">Oxidoreductase</keyword>
<comment type="similarity">
    <text evidence="2 8">Belongs to the malic enzymes family.</text>
</comment>
<dbReference type="InterPro" id="IPR046346">
    <property type="entry name" value="Aminoacid_DH-like_N_sf"/>
</dbReference>
<dbReference type="Pfam" id="PF00390">
    <property type="entry name" value="malic"/>
    <property type="match status" value="1"/>
</dbReference>
<name>A0A2R5GIX3_9STRA</name>
<organism evidence="11 12">
    <name type="scientific">Hondaea fermentalgiana</name>
    <dbReference type="NCBI Taxonomy" id="2315210"/>
    <lineage>
        <taxon>Eukaryota</taxon>
        <taxon>Sar</taxon>
        <taxon>Stramenopiles</taxon>
        <taxon>Bigyra</taxon>
        <taxon>Labyrinthulomycetes</taxon>
        <taxon>Thraustochytrida</taxon>
        <taxon>Thraustochytriidae</taxon>
        <taxon>Hondaea</taxon>
    </lineage>
</organism>
<dbReference type="PANTHER" id="PTHR23406">
    <property type="entry name" value="MALIC ENZYME-RELATED"/>
    <property type="match status" value="1"/>
</dbReference>
<dbReference type="InterPro" id="IPR036291">
    <property type="entry name" value="NAD(P)-bd_dom_sf"/>
</dbReference>
<dbReference type="InterPro" id="IPR012302">
    <property type="entry name" value="Malic_NAD-bd"/>
</dbReference>
<keyword evidence="4" id="KW-0520">NAD</keyword>
<dbReference type="PIRSF" id="PIRSF000106">
    <property type="entry name" value="ME"/>
    <property type="match status" value="1"/>
</dbReference>
<feature type="domain" description="Malic enzyme NAD-binding" evidence="9">
    <location>
        <begin position="323"/>
        <end position="594"/>
    </location>
</feature>
<evidence type="ECO:0000313" key="11">
    <source>
        <dbReference type="EMBL" id="GBG30842.1"/>
    </source>
</evidence>
<dbReference type="GO" id="GO:0016616">
    <property type="term" value="F:oxidoreductase activity, acting on the CH-OH group of donors, NAD or NADP as acceptor"/>
    <property type="evidence" value="ECO:0007669"/>
    <property type="project" value="InterPro"/>
</dbReference>
<reference evidence="11 12" key="1">
    <citation type="submission" date="2017-12" db="EMBL/GenBank/DDBJ databases">
        <title>Sequencing, de novo assembly and annotation of complete genome of a new Thraustochytrid species, strain FCC1311.</title>
        <authorList>
            <person name="Sedici K."/>
            <person name="Godart F."/>
            <person name="Aiese Cigliano R."/>
            <person name="Sanseverino W."/>
            <person name="Barakat M."/>
            <person name="Ortet P."/>
            <person name="Marechal E."/>
            <person name="Cagnac O."/>
            <person name="Amato A."/>
        </authorList>
    </citation>
    <scope>NUCLEOTIDE SEQUENCE [LARGE SCALE GENOMIC DNA]</scope>
</reference>
<evidence type="ECO:0000256" key="3">
    <source>
        <dbReference type="ARBA" id="ARBA00022723"/>
    </source>
</evidence>
<keyword evidence="12" id="KW-1185">Reference proteome</keyword>
<feature type="domain" description="Malic enzyme N-terminal" evidence="10">
    <location>
        <begin position="120"/>
        <end position="313"/>
    </location>
</feature>
<dbReference type="GO" id="GO:0005829">
    <property type="term" value="C:cytosol"/>
    <property type="evidence" value="ECO:0007669"/>
    <property type="project" value="TreeGrafter"/>
</dbReference>
<feature type="binding site" evidence="7">
    <location>
        <position position="298"/>
    </location>
    <ligand>
        <name>a divalent metal cation</name>
        <dbReference type="ChEBI" id="CHEBI:60240"/>
    </ligand>
</feature>
<evidence type="ECO:0000256" key="5">
    <source>
        <dbReference type="PIRSR" id="PIRSR000106-1"/>
    </source>
</evidence>
<dbReference type="EMBL" id="BEYU01000084">
    <property type="protein sequence ID" value="GBG30842.1"/>
    <property type="molecule type" value="Genomic_DNA"/>
</dbReference>
<feature type="active site" description="Proton donor" evidence="5">
    <location>
        <position position="143"/>
    </location>
</feature>
<dbReference type="GO" id="GO:0006108">
    <property type="term" value="P:malate metabolic process"/>
    <property type="evidence" value="ECO:0007669"/>
    <property type="project" value="TreeGrafter"/>
</dbReference>
<evidence type="ECO:0000256" key="1">
    <source>
        <dbReference type="ARBA" id="ARBA00001936"/>
    </source>
</evidence>
<evidence type="ECO:0000256" key="2">
    <source>
        <dbReference type="ARBA" id="ARBA00008785"/>
    </source>
</evidence>
<dbReference type="PANTHER" id="PTHR23406:SF34">
    <property type="entry name" value="NAD-DEPENDENT MALIC ENZYME, MITOCHONDRIAL"/>
    <property type="match status" value="1"/>
</dbReference>
<dbReference type="NCBIfam" id="NF010052">
    <property type="entry name" value="PRK13529.1"/>
    <property type="match status" value="1"/>
</dbReference>
<keyword evidence="3 7" id="KW-0479">Metal-binding</keyword>
<dbReference type="InterPro" id="IPR012301">
    <property type="entry name" value="Malic_N_dom"/>
</dbReference>
<comment type="cofactor">
    <cofactor evidence="1">
        <name>Mn(2+)</name>
        <dbReference type="ChEBI" id="CHEBI:29035"/>
    </cofactor>
</comment>
<feature type="binding site" evidence="6">
    <location>
        <position position="209"/>
    </location>
    <ligand>
        <name>(S)-malate</name>
        <dbReference type="ChEBI" id="CHEBI:15589"/>
    </ligand>
</feature>
<protein>
    <recommendedName>
        <fullName evidence="8">Malic enzyme</fullName>
    </recommendedName>
</protein>
<evidence type="ECO:0000313" key="12">
    <source>
        <dbReference type="Proteomes" id="UP000241890"/>
    </source>
</evidence>
<feature type="binding site" evidence="7">
    <location>
        <position position="322"/>
    </location>
    <ligand>
        <name>a divalent metal cation</name>
        <dbReference type="ChEBI" id="CHEBI:60240"/>
    </ligand>
</feature>
<proteinExistence type="inferred from homology"/>
<dbReference type="InterPro" id="IPR037062">
    <property type="entry name" value="Malic_N_dom_sf"/>
</dbReference>
<dbReference type="GO" id="GO:0046872">
    <property type="term" value="F:metal ion binding"/>
    <property type="evidence" value="ECO:0007669"/>
    <property type="project" value="UniProtKB-KW"/>
</dbReference>
<evidence type="ECO:0000259" key="10">
    <source>
        <dbReference type="SMART" id="SM01274"/>
    </source>
</evidence>
<dbReference type="PRINTS" id="PR00072">
    <property type="entry name" value="MALOXRDTASE"/>
</dbReference>
<dbReference type="Proteomes" id="UP000241890">
    <property type="component" value="Unassembled WGS sequence"/>
</dbReference>
<evidence type="ECO:0000256" key="8">
    <source>
        <dbReference type="RuleBase" id="RU003426"/>
    </source>
</evidence>
<dbReference type="OrthoDB" id="5365701at2759"/>
<comment type="cofactor">
    <cofactor evidence="7">
        <name>Mg(2+)</name>
        <dbReference type="ChEBI" id="CHEBI:18420"/>
    </cofactor>
    <cofactor evidence="7">
        <name>Mn(2+)</name>
        <dbReference type="ChEBI" id="CHEBI:29035"/>
    </cofactor>
    <text evidence="7">Divalent metal cations. Prefers magnesium or manganese.</text>
</comment>
<comment type="caution">
    <text evidence="11">The sequence shown here is derived from an EMBL/GenBank/DDBJ whole genome shotgun (WGS) entry which is preliminary data.</text>
</comment>
<feature type="binding site" evidence="6">
    <location>
        <position position="524"/>
    </location>
    <ligand>
        <name>(S)-malate</name>
        <dbReference type="ChEBI" id="CHEBI:15589"/>
    </ligand>
</feature>